<dbReference type="EMBL" id="BORC01000001">
    <property type="protein sequence ID" value="GIN61117.1"/>
    <property type="molecule type" value="Genomic_DNA"/>
</dbReference>
<proteinExistence type="predicted"/>
<accession>A0A920BTB9</accession>
<dbReference type="AlphaFoldDB" id="A0A920BTB9"/>
<reference evidence="2" key="1">
    <citation type="submission" date="2021-03" db="EMBL/GenBank/DDBJ databases">
        <title>Antimicrobial resistance genes in bacteria isolated from Japanese honey, and their potential for conferring macrolide and lincosamide resistance in the American foulbrood pathogen Paenibacillus larvae.</title>
        <authorList>
            <person name="Okamoto M."/>
            <person name="Kumagai M."/>
            <person name="Kanamori H."/>
            <person name="Takamatsu D."/>
        </authorList>
    </citation>
    <scope>NUCLEOTIDE SEQUENCE</scope>
    <source>
        <strain evidence="2">J27TS8</strain>
    </source>
</reference>
<dbReference type="Proteomes" id="UP000682111">
    <property type="component" value="Unassembled WGS sequence"/>
</dbReference>
<sequence>MLNEEVNPQIYKPRRKSPISSNQQLFKLNYLQRILEEQTTINKNLTHSVEKVSQSLKRTNANQESTLKQMNLKLQEQENFSNELKDYLMEQEKIKKELLERIAVVEKTNLAVMEKLQADSLLTEAILKQQSTHEEMLVKMMTNFEDTSSVTEQLKKQEELYQDFSNKLGVHEVYHTTVMERLDQQEGLIKKIGGELDHLRAILFERTSHILEKLETHLNRITKPIQRFFINTEGKEKVDK</sequence>
<protein>
    <submittedName>
        <fullName evidence="2">Uncharacterized protein</fullName>
    </submittedName>
</protein>
<keyword evidence="1" id="KW-0175">Coiled coil</keyword>
<evidence type="ECO:0000256" key="1">
    <source>
        <dbReference type="SAM" id="Coils"/>
    </source>
</evidence>
<evidence type="ECO:0000313" key="2">
    <source>
        <dbReference type="EMBL" id="GIN61117.1"/>
    </source>
</evidence>
<name>A0A920BTB9_9BACI</name>
<dbReference type="RefSeq" id="WP_095306188.1">
    <property type="nucleotide sequence ID" value="NZ_BORC01000001.1"/>
</dbReference>
<gene>
    <name evidence="2" type="ORF">J27TS8_11100</name>
</gene>
<feature type="coiled-coil region" evidence="1">
    <location>
        <begin position="53"/>
        <end position="108"/>
    </location>
</feature>
<comment type="caution">
    <text evidence="2">The sequence shown here is derived from an EMBL/GenBank/DDBJ whole genome shotgun (WGS) entry which is preliminary data.</text>
</comment>
<evidence type="ECO:0000313" key="3">
    <source>
        <dbReference type="Proteomes" id="UP000682111"/>
    </source>
</evidence>
<keyword evidence="3" id="KW-1185">Reference proteome</keyword>
<organism evidence="2 3">
    <name type="scientific">Robertmurraya siralis</name>
    <dbReference type="NCBI Taxonomy" id="77777"/>
    <lineage>
        <taxon>Bacteria</taxon>
        <taxon>Bacillati</taxon>
        <taxon>Bacillota</taxon>
        <taxon>Bacilli</taxon>
        <taxon>Bacillales</taxon>
        <taxon>Bacillaceae</taxon>
        <taxon>Robertmurraya</taxon>
    </lineage>
</organism>